<evidence type="ECO:0000256" key="1">
    <source>
        <dbReference type="ARBA" id="ARBA00004651"/>
    </source>
</evidence>
<feature type="transmembrane region" description="Helical" evidence="7">
    <location>
        <begin position="150"/>
        <end position="171"/>
    </location>
</feature>
<sequence length="461" mass="47699">MLGVPVAYATSLIVLGLGAAAVLAGRRAASIISITVSAIITLLANGDAVCRSWLAVVNAPVCMGLDTVSKLFAALSALVAITVIVYAGRAGVTCRGGEAVFEIVVTAIHASVIGLVYAYSLPLFYVFWELVLIVSTVLVWLWSPRRAPEFFIYMHAGSLLLLVAVGALLAANAPVFGGNVVDASLSTIALPLALIAFAIKLGVFPFHTWLPRTYTSVPPFAAGLLAGVVTSIGAYGMYRFTTGFHWPHQTTAMLEAAMWLGITSAIVGALRALSANRLGFIASYSSIGHSGIIYAGLAAGHPLAAAGGVLAALAHGIVKPLFFLVAGVLEKQSGSDDIRSMGVFARSMPVTAFAAFVAAMSLAGAPPFAMFPGELLIVLGVGRVYGIAAVAALALAVLSSAAYALRFWLRVFWHPSVTVPRTLPSEAPSRLLVPLLILAAAAIALGVLPGPIVDSIVSLIR</sequence>
<comment type="subcellular location">
    <subcellularLocation>
        <location evidence="1">Cell membrane</location>
        <topology evidence="1">Multi-pass membrane protein</topology>
    </subcellularLocation>
</comment>
<evidence type="ECO:0000256" key="3">
    <source>
        <dbReference type="ARBA" id="ARBA00022692"/>
    </source>
</evidence>
<dbReference type="InterPro" id="IPR001750">
    <property type="entry name" value="ND/Mrp_TM"/>
</dbReference>
<feature type="transmembrane region" description="Helical" evidence="7">
    <location>
        <begin position="31"/>
        <end position="56"/>
    </location>
</feature>
<evidence type="ECO:0000256" key="5">
    <source>
        <dbReference type="ARBA" id="ARBA00023002"/>
    </source>
</evidence>
<keyword evidence="2" id="KW-1003">Cell membrane</keyword>
<feature type="transmembrane region" description="Helical" evidence="7">
    <location>
        <begin position="99"/>
        <end position="119"/>
    </location>
</feature>
<evidence type="ECO:0000256" key="6">
    <source>
        <dbReference type="ARBA" id="ARBA00023136"/>
    </source>
</evidence>
<dbReference type="EMBL" id="CP013011">
    <property type="protein sequence ID" value="ALL01569.1"/>
    <property type="molecule type" value="Genomic_DNA"/>
</dbReference>
<keyword evidence="3 7" id="KW-0812">Transmembrane</keyword>
<dbReference type="GO" id="GO:0042773">
    <property type="term" value="P:ATP synthesis coupled electron transport"/>
    <property type="evidence" value="ECO:0007669"/>
    <property type="project" value="InterPro"/>
</dbReference>
<evidence type="ECO:0000313" key="10">
    <source>
        <dbReference type="Proteomes" id="UP000058613"/>
    </source>
</evidence>
<gene>
    <name evidence="9" type="ORF">Pyrde_1526</name>
</gene>
<dbReference type="PATRIC" id="fig|1273541.4.peg.1628"/>
<feature type="transmembrane region" description="Helical" evidence="7">
    <location>
        <begin position="68"/>
        <end position="87"/>
    </location>
</feature>
<evidence type="ECO:0000256" key="2">
    <source>
        <dbReference type="ARBA" id="ARBA00022475"/>
    </source>
</evidence>
<keyword evidence="4 7" id="KW-1133">Transmembrane helix</keyword>
<name>A0A0N7JD95_9CREN</name>
<feature type="transmembrane region" description="Helical" evidence="7">
    <location>
        <begin position="125"/>
        <end position="143"/>
    </location>
</feature>
<keyword evidence="6 7" id="KW-0472">Membrane</keyword>
<protein>
    <submittedName>
        <fullName evidence="9">NADH-ubiquinone oxidoreductase chain M</fullName>
    </submittedName>
</protein>
<feature type="transmembrane region" description="Helical" evidence="7">
    <location>
        <begin position="183"/>
        <end position="204"/>
    </location>
</feature>
<feature type="domain" description="NADH:quinone oxidoreductase/Mrp antiporter transmembrane" evidence="8">
    <location>
        <begin position="118"/>
        <end position="398"/>
    </location>
</feature>
<evidence type="ECO:0000313" key="9">
    <source>
        <dbReference type="EMBL" id="ALL01569.1"/>
    </source>
</evidence>
<dbReference type="PANTHER" id="PTHR42682:SF4">
    <property type="entry name" value="NADH-UBIQUINONE_PLASTOQUINONE"/>
    <property type="match status" value="1"/>
</dbReference>
<dbReference type="GO" id="GO:0005886">
    <property type="term" value="C:plasma membrane"/>
    <property type="evidence" value="ECO:0007669"/>
    <property type="project" value="UniProtKB-SubCell"/>
</dbReference>
<feature type="transmembrane region" description="Helical" evidence="7">
    <location>
        <begin position="303"/>
        <end position="329"/>
    </location>
</feature>
<dbReference type="STRING" id="1273541.Pyrde_1526"/>
<dbReference type="InterPro" id="IPR052175">
    <property type="entry name" value="ComplexI-like_HydComp"/>
</dbReference>
<evidence type="ECO:0000256" key="4">
    <source>
        <dbReference type="ARBA" id="ARBA00022989"/>
    </source>
</evidence>
<evidence type="ECO:0000259" key="8">
    <source>
        <dbReference type="Pfam" id="PF00361"/>
    </source>
</evidence>
<proteinExistence type="predicted"/>
<feature type="transmembrane region" description="Helical" evidence="7">
    <location>
        <begin position="280"/>
        <end position="297"/>
    </location>
</feature>
<dbReference type="InterPro" id="IPR003918">
    <property type="entry name" value="NADH_UbQ_OxRdtase"/>
</dbReference>
<dbReference type="Pfam" id="PF00361">
    <property type="entry name" value="Proton_antipo_M"/>
    <property type="match status" value="1"/>
</dbReference>
<dbReference type="Proteomes" id="UP000058613">
    <property type="component" value="Chromosome"/>
</dbReference>
<feature type="transmembrane region" description="Helical" evidence="7">
    <location>
        <begin position="431"/>
        <end position="452"/>
    </location>
</feature>
<feature type="transmembrane region" description="Helical" evidence="7">
    <location>
        <begin position="6"/>
        <end position="24"/>
    </location>
</feature>
<feature type="transmembrane region" description="Helical" evidence="7">
    <location>
        <begin position="256"/>
        <end position="273"/>
    </location>
</feature>
<evidence type="ECO:0000256" key="7">
    <source>
        <dbReference type="SAM" id="Phobius"/>
    </source>
</evidence>
<organism evidence="9 10">
    <name type="scientific">Pyrodictium delaneyi</name>
    <dbReference type="NCBI Taxonomy" id="1273541"/>
    <lineage>
        <taxon>Archaea</taxon>
        <taxon>Thermoproteota</taxon>
        <taxon>Thermoprotei</taxon>
        <taxon>Desulfurococcales</taxon>
        <taxon>Pyrodictiaceae</taxon>
        <taxon>Pyrodictium</taxon>
    </lineage>
</organism>
<dbReference type="PRINTS" id="PR01437">
    <property type="entry name" value="NUOXDRDTASE4"/>
</dbReference>
<keyword evidence="9" id="KW-0830">Ubiquinone</keyword>
<dbReference type="RefSeq" id="WP_143522171.1">
    <property type="nucleotide sequence ID" value="NZ_CP013011.1"/>
</dbReference>
<dbReference type="AlphaFoldDB" id="A0A0N7JD95"/>
<dbReference type="GO" id="GO:0016491">
    <property type="term" value="F:oxidoreductase activity"/>
    <property type="evidence" value="ECO:0007669"/>
    <property type="project" value="UniProtKB-KW"/>
</dbReference>
<keyword evidence="5" id="KW-0560">Oxidoreductase</keyword>
<feature type="transmembrane region" description="Helical" evidence="7">
    <location>
        <begin position="350"/>
        <end position="372"/>
    </location>
</feature>
<reference evidence="9 10" key="1">
    <citation type="submission" date="2015-10" db="EMBL/GenBank/DDBJ databases">
        <title>Complete genome sequence of hyperthermophilic archaeon Pyrodictium delaneyi Su06.</title>
        <authorList>
            <person name="Jung J.-H."/>
            <person name="Lin J."/>
            <person name="Holden J.F."/>
            <person name="Park C.-S."/>
        </authorList>
    </citation>
    <scope>NUCLEOTIDE SEQUENCE [LARGE SCALE GENOMIC DNA]</scope>
    <source>
        <strain evidence="9 10">Su06</strain>
    </source>
</reference>
<dbReference type="KEGG" id="pdl:Pyrde_1526"/>
<dbReference type="GeneID" id="26099866"/>
<feature type="transmembrane region" description="Helical" evidence="7">
    <location>
        <begin position="216"/>
        <end position="236"/>
    </location>
</feature>
<dbReference type="PANTHER" id="PTHR42682">
    <property type="entry name" value="HYDROGENASE-4 COMPONENT F"/>
    <property type="match status" value="1"/>
</dbReference>
<dbReference type="GO" id="GO:0008137">
    <property type="term" value="F:NADH dehydrogenase (ubiquinone) activity"/>
    <property type="evidence" value="ECO:0007669"/>
    <property type="project" value="InterPro"/>
</dbReference>
<feature type="transmembrane region" description="Helical" evidence="7">
    <location>
        <begin position="384"/>
        <end position="405"/>
    </location>
</feature>
<accession>A0A0N7JD95</accession>